<comment type="function">
    <text evidence="14 19">Joins adenosylcobinamide-GDP and alpha-ribazole to generate adenosylcobalamin (Ado-cobalamin). Also synthesizes adenosylcobalamin 5'-phosphate from adenosylcobinamide-GDP and alpha-ribazole 5'-phosphate.</text>
</comment>
<comment type="catalytic activity">
    <reaction evidence="17 19">
        <text>alpha-ribazole + adenosylcob(III)inamide-GDP = adenosylcob(III)alamin + GMP + H(+)</text>
        <dbReference type="Rhea" id="RHEA:16049"/>
        <dbReference type="ChEBI" id="CHEBI:10329"/>
        <dbReference type="ChEBI" id="CHEBI:15378"/>
        <dbReference type="ChEBI" id="CHEBI:18408"/>
        <dbReference type="ChEBI" id="CHEBI:58115"/>
        <dbReference type="ChEBI" id="CHEBI:60487"/>
        <dbReference type="EC" id="2.7.8.26"/>
    </reaction>
</comment>
<keyword evidence="13 19" id="KW-0472">Membrane</keyword>
<evidence type="ECO:0000256" key="8">
    <source>
        <dbReference type="ARBA" id="ARBA00022573"/>
    </source>
</evidence>
<organism evidence="20 21">
    <name type="scientific">Paenibacillus arenosi</name>
    <dbReference type="NCBI Taxonomy" id="2774142"/>
    <lineage>
        <taxon>Bacteria</taxon>
        <taxon>Bacillati</taxon>
        <taxon>Bacillota</taxon>
        <taxon>Bacilli</taxon>
        <taxon>Bacillales</taxon>
        <taxon>Paenibacillaceae</taxon>
        <taxon>Paenibacillus</taxon>
    </lineage>
</organism>
<feature type="transmembrane region" description="Helical" evidence="19">
    <location>
        <begin position="260"/>
        <end position="283"/>
    </location>
</feature>
<reference evidence="20 21" key="1">
    <citation type="submission" date="2020-09" db="EMBL/GenBank/DDBJ databases">
        <title>Paenibacillus sp. CAU 1523 isolated from sand of Haeundae Beach.</title>
        <authorList>
            <person name="Kim W."/>
        </authorList>
    </citation>
    <scope>NUCLEOTIDE SEQUENCE [LARGE SCALE GENOMIC DNA]</scope>
    <source>
        <strain evidence="20 21">CAU 1523</strain>
    </source>
</reference>
<dbReference type="EC" id="2.7.8.26" evidence="5 19"/>
<dbReference type="RefSeq" id="WP_192026356.1">
    <property type="nucleotide sequence ID" value="NZ_JACYTN010000017.1"/>
</dbReference>
<keyword evidence="11 19" id="KW-0460">Magnesium</keyword>
<dbReference type="Pfam" id="PF02654">
    <property type="entry name" value="CobS"/>
    <property type="match status" value="1"/>
</dbReference>
<evidence type="ECO:0000256" key="9">
    <source>
        <dbReference type="ARBA" id="ARBA00022679"/>
    </source>
</evidence>
<evidence type="ECO:0000256" key="7">
    <source>
        <dbReference type="ARBA" id="ARBA00022475"/>
    </source>
</evidence>
<evidence type="ECO:0000256" key="16">
    <source>
        <dbReference type="ARBA" id="ARBA00032853"/>
    </source>
</evidence>
<keyword evidence="21" id="KW-1185">Reference proteome</keyword>
<evidence type="ECO:0000256" key="12">
    <source>
        <dbReference type="ARBA" id="ARBA00022989"/>
    </source>
</evidence>
<keyword evidence="7 19" id="KW-1003">Cell membrane</keyword>
<comment type="subcellular location">
    <subcellularLocation>
        <location evidence="2 19">Cell membrane</location>
        <topology evidence="2 19">Multi-pass membrane protein</topology>
    </subcellularLocation>
</comment>
<accession>A0ABR9B3P0</accession>
<protein>
    <recommendedName>
        <fullName evidence="6 19">Adenosylcobinamide-GDP ribazoletransferase</fullName>
        <ecNumber evidence="5 19">2.7.8.26</ecNumber>
    </recommendedName>
    <alternativeName>
        <fullName evidence="16 19">Cobalamin synthase</fullName>
    </alternativeName>
    <alternativeName>
        <fullName evidence="15 19">Cobalamin-5'-phosphate synthase</fullName>
    </alternativeName>
</protein>
<keyword evidence="8 19" id="KW-0169">Cobalamin biosynthesis</keyword>
<evidence type="ECO:0000256" key="18">
    <source>
        <dbReference type="ARBA" id="ARBA00049504"/>
    </source>
</evidence>
<feature type="transmembrane region" description="Helical" evidence="19">
    <location>
        <begin position="181"/>
        <end position="203"/>
    </location>
</feature>
<comment type="pathway">
    <text evidence="3 19">Cofactor biosynthesis; adenosylcobalamin biosynthesis; adenosylcobalamin from cob(II)yrinate a,c-diamide: step 7/7.</text>
</comment>
<feature type="transmembrane region" description="Helical" evidence="19">
    <location>
        <begin position="66"/>
        <end position="89"/>
    </location>
</feature>
<evidence type="ECO:0000256" key="6">
    <source>
        <dbReference type="ARBA" id="ARBA00015850"/>
    </source>
</evidence>
<evidence type="ECO:0000313" key="21">
    <source>
        <dbReference type="Proteomes" id="UP000634529"/>
    </source>
</evidence>
<dbReference type="PANTHER" id="PTHR34148:SF1">
    <property type="entry name" value="ADENOSYLCOBINAMIDE-GDP RIBAZOLETRANSFERASE"/>
    <property type="match status" value="1"/>
</dbReference>
<evidence type="ECO:0000256" key="5">
    <source>
        <dbReference type="ARBA" id="ARBA00013200"/>
    </source>
</evidence>
<dbReference type="GO" id="GO:0051073">
    <property type="term" value="F:adenosylcobinamide-GDP ribazoletransferase activity"/>
    <property type="evidence" value="ECO:0007669"/>
    <property type="project" value="UniProtKB-EC"/>
</dbReference>
<evidence type="ECO:0000256" key="15">
    <source>
        <dbReference type="ARBA" id="ARBA00032605"/>
    </source>
</evidence>
<dbReference type="NCBIfam" id="TIGR00317">
    <property type="entry name" value="cobS"/>
    <property type="match status" value="1"/>
</dbReference>
<evidence type="ECO:0000256" key="2">
    <source>
        <dbReference type="ARBA" id="ARBA00004651"/>
    </source>
</evidence>
<evidence type="ECO:0000256" key="14">
    <source>
        <dbReference type="ARBA" id="ARBA00025228"/>
    </source>
</evidence>
<dbReference type="Proteomes" id="UP000634529">
    <property type="component" value="Unassembled WGS sequence"/>
</dbReference>
<proteinExistence type="inferred from homology"/>
<evidence type="ECO:0000256" key="19">
    <source>
        <dbReference type="HAMAP-Rule" id="MF_00719"/>
    </source>
</evidence>
<dbReference type="InterPro" id="IPR003805">
    <property type="entry name" value="CobS"/>
</dbReference>
<evidence type="ECO:0000256" key="1">
    <source>
        <dbReference type="ARBA" id="ARBA00001946"/>
    </source>
</evidence>
<comment type="caution">
    <text evidence="20">The sequence shown here is derived from an EMBL/GenBank/DDBJ whole genome shotgun (WGS) entry which is preliminary data.</text>
</comment>
<sequence>MKTHFYSAIAALQFLTRIPIRKQVPFTPEVLKLSTIWFPLAGAAIGLCIWLAGALLQLVLPAYPAAALLVFFAVVLSGGLHMDGLMDTADGMLSNRDRDKVIEIMKDSRVGAMGVLACVLILLMQWSFIGALFEMNSWSPLVALPFIMSRYVMVWAIVVYPHTEAESGLGRYFMGTNRTHLLVSAIVMLVLFGICVFITAVLSYAGLYEPTTILAVITMQDSWIWGIAGSLILILILLSVTHWIACVVQRRIGGLSGDIYGAMGELTVSIGLMLLVIGVKWIIHFYNH</sequence>
<keyword evidence="12 19" id="KW-1133">Transmembrane helix</keyword>
<evidence type="ECO:0000256" key="11">
    <source>
        <dbReference type="ARBA" id="ARBA00022842"/>
    </source>
</evidence>
<comment type="cofactor">
    <cofactor evidence="1 19">
        <name>Mg(2+)</name>
        <dbReference type="ChEBI" id="CHEBI:18420"/>
    </cofactor>
</comment>
<evidence type="ECO:0000313" key="20">
    <source>
        <dbReference type="EMBL" id="MBD8500047.1"/>
    </source>
</evidence>
<dbReference type="PANTHER" id="PTHR34148">
    <property type="entry name" value="ADENOSYLCOBINAMIDE-GDP RIBAZOLETRANSFERASE"/>
    <property type="match status" value="1"/>
</dbReference>
<feature type="transmembrane region" description="Helical" evidence="19">
    <location>
        <begin position="223"/>
        <end position="248"/>
    </location>
</feature>
<name>A0ABR9B3P0_9BACL</name>
<keyword evidence="10 19" id="KW-0812">Transmembrane</keyword>
<feature type="transmembrane region" description="Helical" evidence="19">
    <location>
        <begin position="141"/>
        <end position="160"/>
    </location>
</feature>
<feature type="transmembrane region" description="Helical" evidence="19">
    <location>
        <begin position="110"/>
        <end position="129"/>
    </location>
</feature>
<evidence type="ECO:0000256" key="13">
    <source>
        <dbReference type="ARBA" id="ARBA00023136"/>
    </source>
</evidence>
<keyword evidence="9 19" id="KW-0808">Transferase</keyword>
<evidence type="ECO:0000256" key="17">
    <source>
        <dbReference type="ARBA" id="ARBA00048623"/>
    </source>
</evidence>
<dbReference type="HAMAP" id="MF_00719">
    <property type="entry name" value="CobS"/>
    <property type="match status" value="1"/>
</dbReference>
<feature type="transmembrane region" description="Helical" evidence="19">
    <location>
        <begin position="36"/>
        <end position="60"/>
    </location>
</feature>
<evidence type="ECO:0000256" key="3">
    <source>
        <dbReference type="ARBA" id="ARBA00004663"/>
    </source>
</evidence>
<evidence type="ECO:0000256" key="10">
    <source>
        <dbReference type="ARBA" id="ARBA00022692"/>
    </source>
</evidence>
<gene>
    <name evidence="19 20" type="primary">cobS</name>
    <name evidence="20" type="ORF">IFO66_17285</name>
</gene>
<comment type="catalytic activity">
    <reaction evidence="18 19">
        <text>alpha-ribazole 5'-phosphate + adenosylcob(III)inamide-GDP = adenosylcob(III)alamin 5'-phosphate + GMP + H(+)</text>
        <dbReference type="Rhea" id="RHEA:23560"/>
        <dbReference type="ChEBI" id="CHEBI:15378"/>
        <dbReference type="ChEBI" id="CHEBI:57918"/>
        <dbReference type="ChEBI" id="CHEBI:58115"/>
        <dbReference type="ChEBI" id="CHEBI:60487"/>
        <dbReference type="ChEBI" id="CHEBI:60493"/>
        <dbReference type="EC" id="2.7.8.26"/>
    </reaction>
</comment>
<dbReference type="EMBL" id="JACYTN010000017">
    <property type="protein sequence ID" value="MBD8500047.1"/>
    <property type="molecule type" value="Genomic_DNA"/>
</dbReference>
<comment type="similarity">
    <text evidence="4 19">Belongs to the CobS family.</text>
</comment>
<evidence type="ECO:0000256" key="4">
    <source>
        <dbReference type="ARBA" id="ARBA00010561"/>
    </source>
</evidence>